<dbReference type="Gene3D" id="3.80.10.10">
    <property type="entry name" value="Ribonuclease Inhibitor"/>
    <property type="match status" value="4"/>
</dbReference>
<keyword evidence="4" id="KW-0433">Leucine-rich repeat</keyword>
<evidence type="ECO:0000256" key="2">
    <source>
        <dbReference type="ARBA" id="ARBA00009592"/>
    </source>
</evidence>
<keyword evidence="8" id="KW-0677">Repeat</keyword>
<evidence type="ECO:0000256" key="13">
    <source>
        <dbReference type="SAM" id="Phobius"/>
    </source>
</evidence>
<evidence type="ECO:0000256" key="5">
    <source>
        <dbReference type="ARBA" id="ARBA00022626"/>
    </source>
</evidence>
<keyword evidence="10 13" id="KW-0472">Membrane</keyword>
<comment type="similarity">
    <text evidence="2">Belongs to the RLP family.</text>
</comment>
<feature type="domain" description="Leucine-rich repeat-containing N-terminal plant-type" evidence="15">
    <location>
        <begin position="44"/>
        <end position="81"/>
    </location>
</feature>
<organism evidence="17 18">
    <name type="scientific">Setaria viridis</name>
    <name type="common">Green bristlegrass</name>
    <name type="synonym">Setaria italica subsp. viridis</name>
    <dbReference type="NCBI Taxonomy" id="4556"/>
    <lineage>
        <taxon>Eukaryota</taxon>
        <taxon>Viridiplantae</taxon>
        <taxon>Streptophyta</taxon>
        <taxon>Embryophyta</taxon>
        <taxon>Tracheophyta</taxon>
        <taxon>Spermatophyta</taxon>
        <taxon>Magnoliopsida</taxon>
        <taxon>Liliopsida</taxon>
        <taxon>Poales</taxon>
        <taxon>Poaceae</taxon>
        <taxon>PACMAD clade</taxon>
        <taxon>Panicoideae</taxon>
        <taxon>Panicodae</taxon>
        <taxon>Paniceae</taxon>
        <taxon>Cenchrinae</taxon>
        <taxon>Setaria</taxon>
    </lineage>
</organism>
<dbReference type="GO" id="GO:0009742">
    <property type="term" value="P:brassinosteroid mediated signaling pathway"/>
    <property type="evidence" value="ECO:0007669"/>
    <property type="project" value="UniProtKB-KW"/>
</dbReference>
<dbReference type="OMA" id="DYRENTI"/>
<keyword evidence="7 14" id="KW-0732">Signal</keyword>
<dbReference type="InterPro" id="IPR032675">
    <property type="entry name" value="LRR_dom_sf"/>
</dbReference>
<dbReference type="InterPro" id="IPR046956">
    <property type="entry name" value="RLP23-like"/>
</dbReference>
<evidence type="ECO:0000256" key="3">
    <source>
        <dbReference type="ARBA" id="ARBA00022475"/>
    </source>
</evidence>
<keyword evidence="5" id="KW-1070">Brassinosteroid signaling pathway</keyword>
<feature type="domain" description="Disease resistance R13L4/SHOC-2-like LRR" evidence="16">
    <location>
        <begin position="123"/>
        <end position="260"/>
    </location>
</feature>
<evidence type="ECO:0000256" key="8">
    <source>
        <dbReference type="ARBA" id="ARBA00022737"/>
    </source>
</evidence>
<evidence type="ECO:0000256" key="7">
    <source>
        <dbReference type="ARBA" id="ARBA00022729"/>
    </source>
</evidence>
<sequence length="991" mass="109567">MAVTPGSCASFHGAAAVMCLLLLFSPAPTTAVAASSASGSCITAERDALISFKAGITNDPGRWLRSWRGQDCCLWYGVRCSTRTGHVVKLDLRNNLLSEHYYFGPAYPPSYILGQGLSGQISSSLLALRHLKHLDLSGNDLGGYKPIPEFMGYLKSLTYLDLSNLNFGGRVPPQLGNLTKLKYLNINQPFSYASDVSWLANLHSLEHLDMSTVDLSAAVDWVHWVNTLPNSRVLDLSGCELNSSIPSLLHKNLTVLENLDLSLNSFQSPAAPNWYWDVTSLKSLKLTNSRLLGPFPDELGNLTKLRTLDMGSNEIQGMIPSTLNRMCSLQNIYLDGVNISGDIAHLMERIPKCSLNSLQELLLDRTNITGTIIESVSNFTALSILDMSNNHLSGSVPVGIGTLQNLTLLRIRDNGFSGVISEEHFSGLTNLKHIDLTHTHLQVMVGSDWEPPFDLHTAALSSCYLGQIHNWLRWQKSISYLNISDTGLIGTIPDWFWTTFSNATSLDLSYNQIAGKLPLNLEFMSSTVLLLQSNNLTGSVPRLPRSIYLLDISKNSLNGQLPSNFGGPNLHAAVLFSNRITGIIPDSVCRSPQLHILDLSNNLLTRGLPDCDREGLKQKNQSRSNSSRVGFGSAHSYILKIHTLLLNNNCLSGGFPLFLKQCQNLRYLDLSQNRFSGKLPAWISDNMPILVMLRLRSNYFSGHISIETTRLSYLHILDLANNTFSGVIPQSLANLEALTTTEDDDYYDYFDNPFDEGFGNTGNYMGISGDSFSLAIKGQVLQYSWNAIFFKSIDLSYNRLVGKIPEEIGSLLGLINLDLSSNFLTGNIPYKIGNLQGLESLDLSSNQLSGEIPWCLSNLTSLSYLNLSYNNLSGRIPSGHQLDTLGADDPTSMYIGNPGLCGRPLPKVCPGDQPPVQRDPVISHEDDKAQIDFHLGLIMGFLVGLWIIFCGLLFKKTRRYAYFSLFDKLYDMFYVCFVVTCQLWFTKAAPN</sequence>
<name>A0A4V6D3F9_SETVI</name>
<feature type="signal peptide" evidence="14">
    <location>
        <begin position="1"/>
        <end position="31"/>
    </location>
</feature>
<dbReference type="Pfam" id="PF00560">
    <property type="entry name" value="LRR_1"/>
    <property type="match status" value="4"/>
</dbReference>
<dbReference type="FunFam" id="3.80.10.10:FF:000649">
    <property type="entry name" value="Leucine Rich Repeat family protein"/>
    <property type="match status" value="1"/>
</dbReference>
<dbReference type="Pfam" id="PF08263">
    <property type="entry name" value="LRRNT_2"/>
    <property type="match status" value="1"/>
</dbReference>
<dbReference type="SUPFAM" id="SSF52058">
    <property type="entry name" value="L domain-like"/>
    <property type="match status" value="3"/>
</dbReference>
<keyword evidence="9 13" id="KW-1133">Transmembrane helix</keyword>
<evidence type="ECO:0000313" key="17">
    <source>
        <dbReference type="EMBL" id="TKW02536.1"/>
    </source>
</evidence>
<dbReference type="InterPro" id="IPR013210">
    <property type="entry name" value="LRR_N_plant-typ"/>
</dbReference>
<dbReference type="SMART" id="SM00369">
    <property type="entry name" value="LRR_TYP"/>
    <property type="match status" value="9"/>
</dbReference>
<dbReference type="Pfam" id="PF23598">
    <property type="entry name" value="LRR_14"/>
    <property type="match status" value="1"/>
</dbReference>
<evidence type="ECO:0000256" key="6">
    <source>
        <dbReference type="ARBA" id="ARBA00022692"/>
    </source>
</evidence>
<dbReference type="FunFam" id="3.80.10.10:FF:000111">
    <property type="entry name" value="LRR receptor-like serine/threonine-protein kinase ERECTA"/>
    <property type="match status" value="1"/>
</dbReference>
<evidence type="ECO:0000256" key="11">
    <source>
        <dbReference type="ARBA" id="ARBA00023170"/>
    </source>
</evidence>
<comment type="subcellular location">
    <subcellularLocation>
        <location evidence="1">Cell membrane</location>
        <topology evidence="1">Single-pass type I membrane protein</topology>
    </subcellularLocation>
</comment>
<dbReference type="InterPro" id="IPR055414">
    <property type="entry name" value="LRR_R13L4/SHOC2-like"/>
</dbReference>
<dbReference type="FunFam" id="3.80.10.10:FF:001347">
    <property type="entry name" value="LRR receptor-like serine/threonine-protein kinase GSO2"/>
    <property type="match status" value="1"/>
</dbReference>
<evidence type="ECO:0000256" key="4">
    <source>
        <dbReference type="ARBA" id="ARBA00022614"/>
    </source>
</evidence>
<keyword evidence="11" id="KW-0675">Receptor</keyword>
<keyword evidence="6 13" id="KW-0812">Transmembrane</keyword>
<feature type="transmembrane region" description="Helical" evidence="13">
    <location>
        <begin position="933"/>
        <end position="954"/>
    </location>
</feature>
<dbReference type="GO" id="GO:0005886">
    <property type="term" value="C:plasma membrane"/>
    <property type="evidence" value="ECO:0007669"/>
    <property type="project" value="UniProtKB-SubCell"/>
</dbReference>
<evidence type="ECO:0000256" key="14">
    <source>
        <dbReference type="SAM" id="SignalP"/>
    </source>
</evidence>
<dbReference type="AlphaFoldDB" id="A0A4V6D3F9"/>
<evidence type="ECO:0000256" key="1">
    <source>
        <dbReference type="ARBA" id="ARBA00004251"/>
    </source>
</evidence>
<dbReference type="InterPro" id="IPR001611">
    <property type="entry name" value="Leu-rich_rpt"/>
</dbReference>
<keyword evidence="18" id="KW-1185">Reference proteome</keyword>
<dbReference type="FunFam" id="3.80.10.10:FF:000041">
    <property type="entry name" value="LRR receptor-like serine/threonine-protein kinase ERECTA"/>
    <property type="match status" value="1"/>
</dbReference>
<evidence type="ECO:0000259" key="15">
    <source>
        <dbReference type="Pfam" id="PF08263"/>
    </source>
</evidence>
<feature type="chain" id="PRO_5020708349" evidence="14">
    <location>
        <begin position="32"/>
        <end position="991"/>
    </location>
</feature>
<dbReference type="InterPro" id="IPR003591">
    <property type="entry name" value="Leu-rich_rpt_typical-subtyp"/>
</dbReference>
<dbReference type="SUPFAM" id="SSF52047">
    <property type="entry name" value="RNI-like"/>
    <property type="match status" value="1"/>
</dbReference>
<dbReference type="Gramene" id="TKW02536">
    <property type="protein sequence ID" value="TKW02536"/>
    <property type="gene ID" value="SEVIR_8G248400v2"/>
</dbReference>
<evidence type="ECO:0000313" key="18">
    <source>
        <dbReference type="Proteomes" id="UP000298652"/>
    </source>
</evidence>
<accession>A0A4V6D3F9</accession>
<dbReference type="PANTHER" id="PTHR48063:SF108">
    <property type="entry name" value="LEUCINE-RICH REPEAT-CONTAINING N-TERMINAL PLANT-TYPE DOMAIN-CONTAINING PROTEIN"/>
    <property type="match status" value="1"/>
</dbReference>
<dbReference type="Pfam" id="PF13855">
    <property type="entry name" value="LRR_8"/>
    <property type="match status" value="2"/>
</dbReference>
<evidence type="ECO:0000256" key="12">
    <source>
        <dbReference type="ARBA" id="ARBA00023180"/>
    </source>
</evidence>
<dbReference type="EMBL" id="CM016559">
    <property type="protein sequence ID" value="TKW02536.1"/>
    <property type="molecule type" value="Genomic_DNA"/>
</dbReference>
<evidence type="ECO:0000256" key="9">
    <source>
        <dbReference type="ARBA" id="ARBA00022989"/>
    </source>
</evidence>
<dbReference type="PANTHER" id="PTHR48063">
    <property type="entry name" value="LRR RECEPTOR-LIKE KINASE"/>
    <property type="match status" value="1"/>
</dbReference>
<proteinExistence type="inferred from homology"/>
<reference evidence="17" key="1">
    <citation type="submission" date="2019-03" db="EMBL/GenBank/DDBJ databases">
        <title>WGS assembly of Setaria viridis.</title>
        <authorList>
            <person name="Huang P."/>
            <person name="Jenkins J."/>
            <person name="Grimwood J."/>
            <person name="Barry K."/>
            <person name="Healey A."/>
            <person name="Mamidi S."/>
            <person name="Sreedasyam A."/>
            <person name="Shu S."/>
            <person name="Feldman M."/>
            <person name="Wu J."/>
            <person name="Yu Y."/>
            <person name="Chen C."/>
            <person name="Johnson J."/>
            <person name="Rokhsar D."/>
            <person name="Baxter I."/>
            <person name="Schmutz J."/>
            <person name="Brutnell T."/>
            <person name="Kellogg E."/>
        </authorList>
    </citation>
    <scope>NUCLEOTIDE SEQUENCE [LARGE SCALE GENOMIC DNA]</scope>
</reference>
<gene>
    <name evidence="17" type="ORF">SEVIR_8G248400v2</name>
</gene>
<dbReference type="PRINTS" id="PR00019">
    <property type="entry name" value="LEURICHRPT"/>
</dbReference>
<evidence type="ECO:0000256" key="10">
    <source>
        <dbReference type="ARBA" id="ARBA00023136"/>
    </source>
</evidence>
<keyword evidence="3" id="KW-1003">Cell membrane</keyword>
<keyword evidence="12" id="KW-0325">Glycoprotein</keyword>
<dbReference type="Proteomes" id="UP000298652">
    <property type="component" value="Chromosome 8"/>
</dbReference>
<evidence type="ECO:0000259" key="16">
    <source>
        <dbReference type="Pfam" id="PF23598"/>
    </source>
</evidence>
<protein>
    <submittedName>
        <fullName evidence="17">Uncharacterized protein</fullName>
    </submittedName>
</protein>